<protein>
    <recommendedName>
        <fullName evidence="2">VPS9 domain-containing protein</fullName>
    </recommendedName>
</protein>
<sequence length="675" mass="76072">MWFAQSLTSTSYNNKSIKTTTPPTENNNNNNIINNNMTKTLSNDDIINNGISSSQSYDSLSNLDFENSDTKSTSSSSSFNNINNNNNNNKHQRNGSTSGSTTGSGGNEQYETIKIGNGSISAIISLEESTKERANFITKLKNPKAHDIRKSLLDFVLQFANKGPGLIEEQGHTVITYARELEHWILSLPLWANAGEAEIEGIRDGIEKYIMSKLYHCTFQPARLGGLELTEGNIVSEGSLIPTEEDLKLFKHITIHGFLEPQHLDIQQFINSNEQLQNLAMSELRKINTYKTPRDKMVCVYNCCKVIFKLLKSVNPNGNPSGADEFLPILIYVVLKSNPLMLKSNITYVNTFRDQSRMMTEIACYFTHLVSAVSFIENISTPIDLTIEESEFYRLRDKFEFELPLKLNPDILKRLNYKPPTNHQAINLNLITNNNNNNNNSIKSPTIKSTTTANVSSTLPPLPHSRGHSRHSSNNQQHQQQQQQQQQQNFGDIDNFSNNGSPRVSINEQFTVYQDNIELEKRYEFLNYQTDDIKIGQISKLLEDYKKLVIENNILKSKLNSNNISNQNNHSHHNHNRQNSCSYQISEPTSLSSSPALSRSQSWVSNSLPISPNLISKQNHQSSSTPPTSTTPNIITSKSIKEEDEKDEKKSLLFPKQSEESLTNSPTISSSSLLD</sequence>
<gene>
    <name evidence="3" type="ORF">RB653_000896</name>
</gene>
<feature type="compositionally biased region" description="Low complexity" evidence="1">
    <location>
        <begin position="70"/>
        <end position="101"/>
    </location>
</feature>
<evidence type="ECO:0000313" key="4">
    <source>
        <dbReference type="Proteomes" id="UP001344447"/>
    </source>
</evidence>
<dbReference type="Gene3D" id="1.10.246.120">
    <property type="match status" value="1"/>
</dbReference>
<feature type="domain" description="VPS9" evidence="2">
    <location>
        <begin position="243"/>
        <end position="385"/>
    </location>
</feature>
<dbReference type="Gene3D" id="1.20.1050.80">
    <property type="entry name" value="VPS9 domain"/>
    <property type="match status" value="1"/>
</dbReference>
<dbReference type="InterPro" id="IPR045046">
    <property type="entry name" value="Vps9-like"/>
</dbReference>
<evidence type="ECO:0000313" key="3">
    <source>
        <dbReference type="EMBL" id="KAK5580872.1"/>
    </source>
</evidence>
<feature type="compositionally biased region" description="Low complexity" evidence="1">
    <location>
        <begin position="661"/>
        <end position="675"/>
    </location>
</feature>
<dbReference type="InterPro" id="IPR003123">
    <property type="entry name" value="VPS9"/>
</dbReference>
<dbReference type="GO" id="GO:0016192">
    <property type="term" value="P:vesicle-mediated transport"/>
    <property type="evidence" value="ECO:0007669"/>
    <property type="project" value="InterPro"/>
</dbReference>
<dbReference type="Proteomes" id="UP001344447">
    <property type="component" value="Unassembled WGS sequence"/>
</dbReference>
<feature type="region of interest" description="Disordered" evidence="1">
    <location>
        <begin position="561"/>
        <end position="597"/>
    </location>
</feature>
<feature type="compositionally biased region" description="Low complexity" evidence="1">
    <location>
        <begin position="432"/>
        <end position="452"/>
    </location>
</feature>
<dbReference type="SMART" id="SM00167">
    <property type="entry name" value="VPS9"/>
    <property type="match status" value="1"/>
</dbReference>
<dbReference type="PANTHER" id="PTHR23101:SF125">
    <property type="entry name" value="VACUOLAR SORTING PROTEIN 9 DOMAIN-CONTAINING PROTEIN"/>
    <property type="match status" value="1"/>
</dbReference>
<keyword evidence="4" id="KW-1185">Reference proteome</keyword>
<dbReference type="InterPro" id="IPR041545">
    <property type="entry name" value="DUF5601"/>
</dbReference>
<dbReference type="InterPro" id="IPR037191">
    <property type="entry name" value="VPS9_dom_sf"/>
</dbReference>
<feature type="compositionally biased region" description="Low complexity" evidence="1">
    <location>
        <begin position="622"/>
        <end position="638"/>
    </location>
</feature>
<feature type="compositionally biased region" description="Low complexity" evidence="1">
    <location>
        <begin position="586"/>
        <end position="597"/>
    </location>
</feature>
<feature type="region of interest" description="Disordered" evidence="1">
    <location>
        <begin position="432"/>
        <end position="503"/>
    </location>
</feature>
<dbReference type="GO" id="GO:0005829">
    <property type="term" value="C:cytosol"/>
    <property type="evidence" value="ECO:0007669"/>
    <property type="project" value="TreeGrafter"/>
</dbReference>
<dbReference type="GO" id="GO:0030139">
    <property type="term" value="C:endocytic vesicle"/>
    <property type="evidence" value="ECO:0007669"/>
    <property type="project" value="TreeGrafter"/>
</dbReference>
<evidence type="ECO:0000256" key="1">
    <source>
        <dbReference type="SAM" id="MobiDB-lite"/>
    </source>
</evidence>
<name>A0AAN7U325_9MYCE</name>
<feature type="region of interest" description="Disordered" evidence="1">
    <location>
        <begin position="614"/>
        <end position="675"/>
    </location>
</feature>
<dbReference type="GO" id="GO:0005085">
    <property type="term" value="F:guanyl-nucleotide exchange factor activity"/>
    <property type="evidence" value="ECO:0007669"/>
    <property type="project" value="InterPro"/>
</dbReference>
<evidence type="ECO:0000259" key="2">
    <source>
        <dbReference type="PROSITE" id="PS51205"/>
    </source>
</evidence>
<dbReference type="PANTHER" id="PTHR23101">
    <property type="entry name" value="RAB GDP/GTP EXCHANGE FACTOR"/>
    <property type="match status" value="1"/>
</dbReference>
<dbReference type="AlphaFoldDB" id="A0AAN7U325"/>
<dbReference type="Pfam" id="PF02204">
    <property type="entry name" value="VPS9"/>
    <property type="match status" value="1"/>
</dbReference>
<comment type="caution">
    <text evidence="3">The sequence shown here is derived from an EMBL/GenBank/DDBJ whole genome shotgun (WGS) entry which is preliminary data.</text>
</comment>
<feature type="compositionally biased region" description="Basic and acidic residues" evidence="1">
    <location>
        <begin position="639"/>
        <end position="651"/>
    </location>
</feature>
<dbReference type="EMBL" id="JAVFKY010000002">
    <property type="protein sequence ID" value="KAK5580872.1"/>
    <property type="molecule type" value="Genomic_DNA"/>
</dbReference>
<feature type="region of interest" description="Disordered" evidence="1">
    <location>
        <begin position="1"/>
        <end position="36"/>
    </location>
</feature>
<feature type="compositionally biased region" description="Polar residues" evidence="1">
    <location>
        <begin position="1"/>
        <end position="25"/>
    </location>
</feature>
<proteinExistence type="predicted"/>
<dbReference type="Pfam" id="PF18151">
    <property type="entry name" value="DUF5601"/>
    <property type="match status" value="1"/>
</dbReference>
<dbReference type="PROSITE" id="PS51205">
    <property type="entry name" value="VPS9"/>
    <property type="match status" value="1"/>
</dbReference>
<feature type="compositionally biased region" description="Low complexity" evidence="1">
    <location>
        <begin position="26"/>
        <end position="36"/>
    </location>
</feature>
<feature type="region of interest" description="Disordered" evidence="1">
    <location>
        <begin position="65"/>
        <end position="110"/>
    </location>
</feature>
<dbReference type="GO" id="GO:0031267">
    <property type="term" value="F:small GTPase binding"/>
    <property type="evidence" value="ECO:0007669"/>
    <property type="project" value="TreeGrafter"/>
</dbReference>
<organism evidence="3 4">
    <name type="scientific">Dictyostelium firmibasis</name>
    <dbReference type="NCBI Taxonomy" id="79012"/>
    <lineage>
        <taxon>Eukaryota</taxon>
        <taxon>Amoebozoa</taxon>
        <taxon>Evosea</taxon>
        <taxon>Eumycetozoa</taxon>
        <taxon>Dictyostelia</taxon>
        <taxon>Dictyosteliales</taxon>
        <taxon>Dictyosteliaceae</taxon>
        <taxon>Dictyostelium</taxon>
    </lineage>
</organism>
<dbReference type="SUPFAM" id="SSF109993">
    <property type="entry name" value="VPS9 domain"/>
    <property type="match status" value="1"/>
</dbReference>
<accession>A0AAN7U325</accession>
<reference evidence="3 4" key="1">
    <citation type="submission" date="2023-11" db="EMBL/GenBank/DDBJ databases">
        <title>Dfirmibasis_genome.</title>
        <authorList>
            <person name="Edelbroek B."/>
            <person name="Kjellin J."/>
            <person name="Jerlstrom-Hultqvist J."/>
            <person name="Soderbom F."/>
        </authorList>
    </citation>
    <scope>NUCLEOTIDE SEQUENCE [LARGE SCALE GENOMIC DNA]</scope>
    <source>
        <strain evidence="3 4">TNS-C-14</strain>
    </source>
</reference>
<feature type="compositionally biased region" description="Low complexity" evidence="1">
    <location>
        <begin position="472"/>
        <end position="488"/>
    </location>
</feature>